<dbReference type="STRING" id="418495.SAMN05216215_1003217"/>
<accession>A0A1H2TTT5</accession>
<dbReference type="InterPro" id="IPR015947">
    <property type="entry name" value="PUA-like_sf"/>
</dbReference>
<reference evidence="3" key="1">
    <citation type="submission" date="2016-10" db="EMBL/GenBank/DDBJ databases">
        <authorList>
            <person name="Varghese N."/>
            <person name="Submissions S."/>
        </authorList>
    </citation>
    <scope>NUCLEOTIDE SEQUENCE [LARGE SCALE GENOMIC DNA]</scope>
    <source>
        <strain evidence="3">CGMCC 4.3530</strain>
    </source>
</reference>
<feature type="domain" description="Lon N-terminal" evidence="1">
    <location>
        <begin position="2"/>
        <end position="203"/>
    </location>
</feature>
<dbReference type="PANTHER" id="PTHR46732:SF8">
    <property type="entry name" value="ATP-DEPENDENT PROTEASE LA (LON) DOMAIN PROTEIN"/>
    <property type="match status" value="1"/>
</dbReference>
<keyword evidence="3" id="KW-1185">Reference proteome</keyword>
<dbReference type="Pfam" id="PF02190">
    <property type="entry name" value="LON_substr_bdg"/>
    <property type="match status" value="1"/>
</dbReference>
<dbReference type="Proteomes" id="UP000199529">
    <property type="component" value="Unassembled WGS sequence"/>
</dbReference>
<dbReference type="SMART" id="SM00464">
    <property type="entry name" value="LON"/>
    <property type="match status" value="1"/>
</dbReference>
<evidence type="ECO:0000313" key="3">
    <source>
        <dbReference type="Proteomes" id="UP000199529"/>
    </source>
</evidence>
<dbReference type="PROSITE" id="PS51787">
    <property type="entry name" value="LON_N"/>
    <property type="match status" value="1"/>
</dbReference>
<dbReference type="Gene3D" id="2.30.130.40">
    <property type="entry name" value="LON domain-like"/>
    <property type="match status" value="1"/>
</dbReference>
<protein>
    <recommendedName>
        <fullName evidence="1">Lon N-terminal domain-containing protein</fullName>
    </recommendedName>
</protein>
<gene>
    <name evidence="2" type="ORF">SAMN05216215_1003217</name>
</gene>
<evidence type="ECO:0000259" key="1">
    <source>
        <dbReference type="PROSITE" id="PS51787"/>
    </source>
</evidence>
<name>A0A1H2TTT5_9PSEU</name>
<dbReference type="EMBL" id="FNOK01000003">
    <property type="protein sequence ID" value="SDW47138.1"/>
    <property type="molecule type" value="Genomic_DNA"/>
</dbReference>
<dbReference type="Gene3D" id="1.20.58.1480">
    <property type="match status" value="1"/>
</dbReference>
<dbReference type="InterPro" id="IPR003111">
    <property type="entry name" value="Lon_prtase_N"/>
</dbReference>
<dbReference type="PANTHER" id="PTHR46732">
    <property type="entry name" value="ATP-DEPENDENT PROTEASE LA (LON) DOMAIN PROTEIN"/>
    <property type="match status" value="1"/>
</dbReference>
<sequence length="226" mass="25324">MIDVLPLFPLGSALLPGGHLPLHIFEPRYRQLVTDLVGEELPDRRFGVVGIRQGWEVGEDNVDSMYDVGCSALLDQVRQLPGGRYDISAAGERRFRLLQIDRTAAPYLMAEVDWLPDTAPENDSPARREHLVTAARAAHQRYHDTGLRGGRRDVPGEDADAAALSYLLADDCVLTVEDRQELLAETDPLERLRSIRRLLLREAEFLRELRAVPAPLTEFAQHASIN</sequence>
<evidence type="ECO:0000313" key="2">
    <source>
        <dbReference type="EMBL" id="SDW47138.1"/>
    </source>
</evidence>
<proteinExistence type="predicted"/>
<organism evidence="2 3">
    <name type="scientific">Saccharopolyspora shandongensis</name>
    <dbReference type="NCBI Taxonomy" id="418495"/>
    <lineage>
        <taxon>Bacteria</taxon>
        <taxon>Bacillati</taxon>
        <taxon>Actinomycetota</taxon>
        <taxon>Actinomycetes</taxon>
        <taxon>Pseudonocardiales</taxon>
        <taxon>Pseudonocardiaceae</taxon>
        <taxon>Saccharopolyspora</taxon>
    </lineage>
</organism>
<dbReference type="SUPFAM" id="SSF88697">
    <property type="entry name" value="PUA domain-like"/>
    <property type="match status" value="1"/>
</dbReference>
<dbReference type="InterPro" id="IPR046336">
    <property type="entry name" value="Lon_prtase_N_sf"/>
</dbReference>
<dbReference type="AlphaFoldDB" id="A0A1H2TTT5"/>